<dbReference type="GO" id="GO:0006952">
    <property type="term" value="P:defense response"/>
    <property type="evidence" value="ECO:0007669"/>
    <property type="project" value="UniProtKB-KW"/>
</dbReference>
<dbReference type="Gene3D" id="1.10.8.430">
    <property type="entry name" value="Helical domain of apoptotic protease-activating factors"/>
    <property type="match status" value="1"/>
</dbReference>
<comment type="caution">
    <text evidence="5">The sequence shown here is derived from an EMBL/GenBank/DDBJ whole genome shotgun (WGS) entry which is preliminary data.</text>
</comment>
<accession>A0A6A3BXV7</accession>
<dbReference type="Pfam" id="PF00931">
    <property type="entry name" value="NB-ARC"/>
    <property type="match status" value="1"/>
</dbReference>
<evidence type="ECO:0000313" key="5">
    <source>
        <dbReference type="EMBL" id="KAE8721444.1"/>
    </source>
</evidence>
<keyword evidence="6" id="KW-1185">Reference proteome</keyword>
<evidence type="ECO:0000313" key="6">
    <source>
        <dbReference type="Proteomes" id="UP000436088"/>
    </source>
</evidence>
<name>A0A6A3BXV7_HIBSY</name>
<gene>
    <name evidence="5" type="ORF">F3Y22_tig00015922pilonHSYRG00010</name>
</gene>
<organism evidence="5 6">
    <name type="scientific">Hibiscus syriacus</name>
    <name type="common">Rose of Sharon</name>
    <dbReference type="NCBI Taxonomy" id="106335"/>
    <lineage>
        <taxon>Eukaryota</taxon>
        <taxon>Viridiplantae</taxon>
        <taxon>Streptophyta</taxon>
        <taxon>Embryophyta</taxon>
        <taxon>Tracheophyta</taxon>
        <taxon>Spermatophyta</taxon>
        <taxon>Magnoliopsida</taxon>
        <taxon>eudicotyledons</taxon>
        <taxon>Gunneridae</taxon>
        <taxon>Pentapetalae</taxon>
        <taxon>rosids</taxon>
        <taxon>malvids</taxon>
        <taxon>Malvales</taxon>
        <taxon>Malvaceae</taxon>
        <taxon>Malvoideae</taxon>
        <taxon>Hibiscus</taxon>
    </lineage>
</organism>
<dbReference type="InterPro" id="IPR027417">
    <property type="entry name" value="P-loop_NTPase"/>
</dbReference>
<keyword evidence="2" id="KW-0611">Plant defense</keyword>
<reference evidence="5" key="1">
    <citation type="submission" date="2019-09" db="EMBL/GenBank/DDBJ databases">
        <title>Draft genome information of white flower Hibiscus syriacus.</title>
        <authorList>
            <person name="Kim Y.-M."/>
        </authorList>
    </citation>
    <scope>NUCLEOTIDE SEQUENCE [LARGE SCALE GENOMIC DNA]</scope>
    <source>
        <strain evidence="5">YM2019G1</strain>
    </source>
</reference>
<evidence type="ECO:0008006" key="7">
    <source>
        <dbReference type="Google" id="ProtNLM"/>
    </source>
</evidence>
<dbReference type="InterPro" id="IPR032675">
    <property type="entry name" value="LRR_dom_sf"/>
</dbReference>
<dbReference type="InterPro" id="IPR055414">
    <property type="entry name" value="LRR_R13L4/SHOC2-like"/>
</dbReference>
<protein>
    <recommendedName>
        <fullName evidence="7">NB-ARC domain-containing protein</fullName>
    </recommendedName>
</protein>
<dbReference type="Gene3D" id="3.40.50.300">
    <property type="entry name" value="P-loop containing nucleotide triphosphate hydrolases"/>
    <property type="match status" value="1"/>
</dbReference>
<evidence type="ECO:0000256" key="2">
    <source>
        <dbReference type="ARBA" id="ARBA00022821"/>
    </source>
</evidence>
<dbReference type="EMBL" id="VEPZ02000625">
    <property type="protein sequence ID" value="KAE8721444.1"/>
    <property type="molecule type" value="Genomic_DNA"/>
</dbReference>
<dbReference type="InterPro" id="IPR042197">
    <property type="entry name" value="Apaf_helical"/>
</dbReference>
<dbReference type="AlphaFoldDB" id="A0A6A3BXV7"/>
<dbReference type="Gene3D" id="3.80.10.10">
    <property type="entry name" value="Ribonuclease Inhibitor"/>
    <property type="match status" value="1"/>
</dbReference>
<dbReference type="Proteomes" id="UP000436088">
    <property type="component" value="Unassembled WGS sequence"/>
</dbReference>
<dbReference type="Pfam" id="PF23598">
    <property type="entry name" value="LRR_14"/>
    <property type="match status" value="1"/>
</dbReference>
<dbReference type="PRINTS" id="PR00364">
    <property type="entry name" value="DISEASERSIST"/>
</dbReference>
<dbReference type="SUPFAM" id="SSF52058">
    <property type="entry name" value="L domain-like"/>
    <property type="match status" value="1"/>
</dbReference>
<sequence>MAEERVSAILEQVRAIKADKSSSHFLDSWQYIETLVLRLQTIRSKIDASKFRPFLIQLLMHEIDGCALDEVLYDIEDLFSDSNTRLMKGSLQTEASRNPKSTISIPESATTARLNTDPFDWDSMNLDTDPFESSISKLEVELMDLRSKLSPEPESFLVEVSKLHGIHEVKKDIMDVILGENSEQRSENIKTISIVGMEGMGKTSLAQCICEDEQVVASFDNIILVNASYDFDLPKIAKAIIQALEGLKHDFLCILTLVPLQKSRIVITTREHKFAIAMESSHIFHLKELSDELCWMILHEVAFDGLNEDSHEYVEDIGLEIAKKCKGSPFAAKVLGGVLQHKIEKREWNRVLENFIWESPMIPKTLLVQHWMAHGYLNSSDDSEMELKGMGIHAWKMHNIVHDFVRFLFQSELMMEIQSVEHMRLDLTSSRKPKEVKSIKPVISAGAPKRMKTLSDSGISVLASSCDPPSIPDSSCPPLPSGSPLISIRHLILMIAQGAGFPVDISGARNCGLLLLLAGSKELKILPETLCDLYNLQSLDLAGCSSLTKLPDGIGKLMRLRYLCTWYCSSITFYPKGIGCLTSLRELTNVIARVDQNDAKDRFSLGDFEELNHLCGDVRVKLVGNVIDADEAIRANLLNKKSLNNVRINLDGDIKEDDVMKALKSHSELKIEFIGWWF</sequence>
<dbReference type="GO" id="GO:0043531">
    <property type="term" value="F:ADP binding"/>
    <property type="evidence" value="ECO:0007669"/>
    <property type="project" value="InterPro"/>
</dbReference>
<proteinExistence type="predicted"/>
<dbReference type="SUPFAM" id="SSF52540">
    <property type="entry name" value="P-loop containing nucleoside triphosphate hydrolases"/>
    <property type="match status" value="1"/>
</dbReference>
<feature type="domain" description="NB-ARC" evidence="3">
    <location>
        <begin position="185"/>
        <end position="245"/>
    </location>
</feature>
<dbReference type="PANTHER" id="PTHR36766:SF40">
    <property type="entry name" value="DISEASE RESISTANCE PROTEIN RGA3"/>
    <property type="match status" value="1"/>
</dbReference>
<dbReference type="PANTHER" id="PTHR36766">
    <property type="entry name" value="PLANT BROAD-SPECTRUM MILDEW RESISTANCE PROTEIN RPW8"/>
    <property type="match status" value="1"/>
</dbReference>
<feature type="domain" description="Disease resistance R13L4/SHOC-2-like LRR" evidence="4">
    <location>
        <begin position="522"/>
        <end position="668"/>
    </location>
</feature>
<keyword evidence="1" id="KW-0677">Repeat</keyword>
<dbReference type="InterPro" id="IPR002182">
    <property type="entry name" value="NB-ARC"/>
</dbReference>
<evidence type="ECO:0000256" key="1">
    <source>
        <dbReference type="ARBA" id="ARBA00022737"/>
    </source>
</evidence>
<evidence type="ECO:0000259" key="4">
    <source>
        <dbReference type="Pfam" id="PF23598"/>
    </source>
</evidence>
<evidence type="ECO:0000259" key="3">
    <source>
        <dbReference type="Pfam" id="PF00931"/>
    </source>
</evidence>